<organism evidence="2 3">
    <name type="scientific">Sulfobacillus benefaciens</name>
    <dbReference type="NCBI Taxonomy" id="453960"/>
    <lineage>
        <taxon>Bacteria</taxon>
        <taxon>Bacillati</taxon>
        <taxon>Bacillota</taxon>
        <taxon>Clostridia</taxon>
        <taxon>Eubacteriales</taxon>
        <taxon>Clostridiales Family XVII. Incertae Sedis</taxon>
        <taxon>Sulfobacillus</taxon>
    </lineage>
</organism>
<dbReference type="GO" id="GO:0016772">
    <property type="term" value="F:transferase activity, transferring phosphorus-containing groups"/>
    <property type="evidence" value="ECO:0007669"/>
    <property type="project" value="InterPro"/>
</dbReference>
<dbReference type="SUPFAM" id="SSF52009">
    <property type="entry name" value="Phosphohistidine domain"/>
    <property type="match status" value="1"/>
</dbReference>
<name>A0A2T2XCM7_9FIRM</name>
<dbReference type="EMBL" id="PXYW01000047">
    <property type="protein sequence ID" value="PSR32249.1"/>
    <property type="molecule type" value="Genomic_DNA"/>
</dbReference>
<comment type="caution">
    <text evidence="2">The sequence shown here is derived from an EMBL/GenBank/DDBJ whole genome shotgun (WGS) entry which is preliminary data.</text>
</comment>
<dbReference type="Gene3D" id="3.50.30.10">
    <property type="entry name" value="Phosphohistidine domain"/>
    <property type="match status" value="1"/>
</dbReference>
<evidence type="ECO:0000313" key="3">
    <source>
        <dbReference type="Proteomes" id="UP000242972"/>
    </source>
</evidence>
<gene>
    <name evidence="2" type="ORF">C7B46_15185</name>
</gene>
<dbReference type="PANTHER" id="PTHR43615">
    <property type="entry name" value="PHOSPHOENOLPYRUVATE SYNTHASE-RELATED"/>
    <property type="match status" value="1"/>
</dbReference>
<reference evidence="2 3" key="1">
    <citation type="journal article" date="2014" name="BMC Genomics">
        <title>Comparison of environmental and isolate Sulfobacillus genomes reveals diverse carbon, sulfur, nitrogen, and hydrogen metabolisms.</title>
        <authorList>
            <person name="Justice N.B."/>
            <person name="Norman A."/>
            <person name="Brown C.T."/>
            <person name="Singh A."/>
            <person name="Thomas B.C."/>
            <person name="Banfield J.F."/>
        </authorList>
    </citation>
    <scope>NUCLEOTIDE SEQUENCE [LARGE SCALE GENOMIC DNA]</scope>
    <source>
        <strain evidence="2">AMDSBA4</strain>
    </source>
</reference>
<dbReference type="PANTHER" id="PTHR43615:SF1">
    <property type="entry name" value="PPDK_N DOMAIN-CONTAINING PROTEIN"/>
    <property type="match status" value="1"/>
</dbReference>
<protein>
    <submittedName>
        <fullName evidence="2">PEP-utilizing protein</fullName>
    </submittedName>
</protein>
<dbReference type="InterPro" id="IPR036637">
    <property type="entry name" value="Phosphohistidine_dom_sf"/>
</dbReference>
<dbReference type="AlphaFoldDB" id="A0A2T2XCM7"/>
<evidence type="ECO:0000259" key="1">
    <source>
        <dbReference type="Pfam" id="PF00391"/>
    </source>
</evidence>
<evidence type="ECO:0000313" key="2">
    <source>
        <dbReference type="EMBL" id="PSR32249.1"/>
    </source>
</evidence>
<dbReference type="InterPro" id="IPR051549">
    <property type="entry name" value="PEP_Utilizing_Enz"/>
</dbReference>
<feature type="domain" description="PEP-utilising enzyme mobile" evidence="1">
    <location>
        <begin position="463"/>
        <end position="533"/>
    </location>
</feature>
<dbReference type="InterPro" id="IPR008279">
    <property type="entry name" value="PEP-util_enz_mobile_dom"/>
</dbReference>
<accession>A0A2T2XCM7</accession>
<dbReference type="Proteomes" id="UP000242972">
    <property type="component" value="Unassembled WGS sequence"/>
</dbReference>
<dbReference type="Pfam" id="PF00391">
    <property type="entry name" value="PEP-utilizers"/>
    <property type="match status" value="1"/>
</dbReference>
<sequence>MTMMEALTLTEKDVAEHFWAQDALHFGHPITPLFASYMIPAITIGTLRAMSTLHAPIKQFIGKVHDGYFYQAVVPAPGDPQEIVADHQKTLESLMVSQDKKFQATVTDIILPLYHEIDAMVRQDLTPDSAIAGLKRLQEIYYQLWELHFVIVLPRGAVANLLEEIYHQAFPQQDPTTVYTLVLGVMNKSLETDRALWQLAQNAKKNSEVVDCFTAPDILSCLKANAQAEVFLHQLDEFLEQYGWRSVHSHEFSEPTWREDPTHALSVIKSHLDNPFDFDAHLHEVAQTRNIQVQEVVKNIQDPHLQDQFMRVHSMALNAWGIDEDHHFYIDAMLPAKARPFLLKVGALMKAQHQLSSPDDIFFIYLDEVFQALEGVLSPEELMDQVIARRKDYVRQKSIKPQPSFGTPPTTEHHDPMMTRVFGEGAPSIEGTAKRVRGFSASPGRYNGRARIIHSPNDFVKVRPGEILVCRTTTPAWTALFGVVGAVVTDTGGILSHAATVAREYGIPCVVGTRHATRLFADGDQLLVDGSEGIVTVDG</sequence>
<proteinExistence type="predicted"/>